<proteinExistence type="predicted"/>
<keyword evidence="2" id="KW-1185">Reference proteome</keyword>
<gene>
    <name evidence="1" type="ORF">ACFOKA_00710</name>
</gene>
<comment type="caution">
    <text evidence="1">The sequence shown here is derived from an EMBL/GenBank/DDBJ whole genome shotgun (WGS) entry which is preliminary data.</text>
</comment>
<dbReference type="Proteomes" id="UP001595444">
    <property type="component" value="Unassembled WGS sequence"/>
</dbReference>
<dbReference type="RefSeq" id="WP_194214806.1">
    <property type="nucleotide sequence ID" value="NZ_CP061205.1"/>
</dbReference>
<accession>A0ABV7CZV3</accession>
<evidence type="ECO:0000313" key="2">
    <source>
        <dbReference type="Proteomes" id="UP001595444"/>
    </source>
</evidence>
<sequence length="128" mass="14370">MTKVVDIYLLKDGSDRQYIGRMSKSDVSFNRYNEGLLVAAGKIFNTNVQESVFLKFSAQFQEKAELEFKTFDTSYTGDFSFINFDEETQIVVFGSLGAITESTVTPARPRQELDARTVPTGFALSHAM</sequence>
<organism evidence="1 2">
    <name type="scientific">Kordiimonas pumila</name>
    <dbReference type="NCBI Taxonomy" id="2161677"/>
    <lineage>
        <taxon>Bacteria</taxon>
        <taxon>Pseudomonadati</taxon>
        <taxon>Pseudomonadota</taxon>
        <taxon>Alphaproteobacteria</taxon>
        <taxon>Kordiimonadales</taxon>
        <taxon>Kordiimonadaceae</taxon>
        <taxon>Kordiimonas</taxon>
    </lineage>
</organism>
<name>A0ABV7CZV3_9PROT</name>
<dbReference type="EMBL" id="JBHRSL010000001">
    <property type="protein sequence ID" value="MFC3050416.1"/>
    <property type="molecule type" value="Genomic_DNA"/>
</dbReference>
<protein>
    <submittedName>
        <fullName evidence="1">Uncharacterized protein</fullName>
    </submittedName>
</protein>
<evidence type="ECO:0000313" key="1">
    <source>
        <dbReference type="EMBL" id="MFC3050416.1"/>
    </source>
</evidence>
<reference evidence="2" key="1">
    <citation type="journal article" date="2019" name="Int. J. Syst. Evol. Microbiol.">
        <title>The Global Catalogue of Microorganisms (GCM) 10K type strain sequencing project: providing services to taxonomists for standard genome sequencing and annotation.</title>
        <authorList>
            <consortium name="The Broad Institute Genomics Platform"/>
            <consortium name="The Broad Institute Genome Sequencing Center for Infectious Disease"/>
            <person name="Wu L."/>
            <person name="Ma J."/>
        </authorList>
    </citation>
    <scope>NUCLEOTIDE SEQUENCE [LARGE SCALE GENOMIC DNA]</scope>
    <source>
        <strain evidence="2">KCTC 62164</strain>
    </source>
</reference>